<proteinExistence type="predicted"/>
<dbReference type="EMBL" id="CM046398">
    <property type="protein sequence ID" value="KAI8530073.1"/>
    <property type="molecule type" value="Genomic_DNA"/>
</dbReference>
<comment type="caution">
    <text evidence="1">The sequence shown here is derived from an EMBL/GenBank/DDBJ whole genome shotgun (WGS) entry which is preliminary data.</text>
</comment>
<keyword evidence="2" id="KW-1185">Reference proteome</keyword>
<name>A0ACC0LMR4_RHOML</name>
<organism evidence="1 2">
    <name type="scientific">Rhododendron molle</name>
    <name type="common">Chinese azalea</name>
    <name type="synonym">Azalea mollis</name>
    <dbReference type="NCBI Taxonomy" id="49168"/>
    <lineage>
        <taxon>Eukaryota</taxon>
        <taxon>Viridiplantae</taxon>
        <taxon>Streptophyta</taxon>
        <taxon>Embryophyta</taxon>
        <taxon>Tracheophyta</taxon>
        <taxon>Spermatophyta</taxon>
        <taxon>Magnoliopsida</taxon>
        <taxon>eudicotyledons</taxon>
        <taxon>Gunneridae</taxon>
        <taxon>Pentapetalae</taxon>
        <taxon>asterids</taxon>
        <taxon>Ericales</taxon>
        <taxon>Ericaceae</taxon>
        <taxon>Ericoideae</taxon>
        <taxon>Rhodoreae</taxon>
        <taxon>Rhododendron</taxon>
    </lineage>
</organism>
<protein>
    <submittedName>
        <fullName evidence="1">Uncharacterized protein</fullName>
    </submittedName>
</protein>
<accession>A0ACC0LMR4</accession>
<gene>
    <name evidence="1" type="ORF">RHMOL_Rhmol11G0026800</name>
</gene>
<reference evidence="1" key="1">
    <citation type="submission" date="2022-02" db="EMBL/GenBank/DDBJ databases">
        <title>Plant Genome Project.</title>
        <authorList>
            <person name="Zhang R.-G."/>
        </authorList>
    </citation>
    <scope>NUCLEOTIDE SEQUENCE</scope>
    <source>
        <strain evidence="1">AT1</strain>
    </source>
</reference>
<evidence type="ECO:0000313" key="1">
    <source>
        <dbReference type="EMBL" id="KAI8530073.1"/>
    </source>
</evidence>
<sequence length="190" mass="20703">MIGPSESSLCLYKEALGLRNTTTKLIRFTPSSATKLCPYTLSNPLYKSPNLPKVAINPTIKSRSSNPNPRVSFKRQSISQSQSIQSNRATEGSRCFLSGVRKNTSRGFDASAGTSIQRDYSVVTSIHQPNGLGLDLRALTLSLYSLALRHGITCKGTKPKEESITLISSYSTLHDHVSTSIIIWLSPPSC</sequence>
<evidence type="ECO:0000313" key="2">
    <source>
        <dbReference type="Proteomes" id="UP001062846"/>
    </source>
</evidence>
<dbReference type="Proteomes" id="UP001062846">
    <property type="component" value="Chromosome 11"/>
</dbReference>